<feature type="region of interest" description="Disordered" evidence="5">
    <location>
        <begin position="64"/>
        <end position="149"/>
    </location>
</feature>
<feature type="compositionally biased region" description="Polar residues" evidence="5">
    <location>
        <begin position="209"/>
        <end position="219"/>
    </location>
</feature>
<name>A0A2V1E5S4_9PLEO</name>
<dbReference type="InterPro" id="IPR021858">
    <property type="entry name" value="Fun_TF"/>
</dbReference>
<organism evidence="7 8">
    <name type="scientific">Periconia macrospinosa</name>
    <dbReference type="NCBI Taxonomy" id="97972"/>
    <lineage>
        <taxon>Eukaryota</taxon>
        <taxon>Fungi</taxon>
        <taxon>Dikarya</taxon>
        <taxon>Ascomycota</taxon>
        <taxon>Pezizomycotina</taxon>
        <taxon>Dothideomycetes</taxon>
        <taxon>Pleosporomycetidae</taxon>
        <taxon>Pleosporales</taxon>
        <taxon>Massarineae</taxon>
        <taxon>Periconiaceae</taxon>
        <taxon>Periconia</taxon>
    </lineage>
</organism>
<dbReference type="PROSITE" id="PS50048">
    <property type="entry name" value="ZN2_CY6_FUNGAL_2"/>
    <property type="match status" value="1"/>
</dbReference>
<evidence type="ECO:0000259" key="6">
    <source>
        <dbReference type="PROSITE" id="PS50048"/>
    </source>
</evidence>
<dbReference type="GO" id="GO:0008270">
    <property type="term" value="F:zinc ion binding"/>
    <property type="evidence" value="ECO:0007669"/>
    <property type="project" value="InterPro"/>
</dbReference>
<evidence type="ECO:0000256" key="4">
    <source>
        <dbReference type="ARBA" id="ARBA00023242"/>
    </source>
</evidence>
<keyword evidence="3" id="KW-0804">Transcription</keyword>
<sequence>KKRRRRAPATGASEDCFACRKLGVKCDRRRPYCGQCIDQGKQCSGYRTQLTWNVGVASRGKLRGMSLPVAKSPTQANSAARDAKPRKSSQQQQQQQQQQTQQRQHQHQHQPPARIETRGSIDYGIHSPTSPTSPHPFSSPEYQYFGHPTSPIPIPSPTTFSVPGFGEHVDPFHPHSSKLQRPHIQRGSLQRIHTSLTVPYEETGLSASSASLGTYSDSDFPSPGEYPPTPVDEYPFQDSSAPRFSTFSFQDQHSIGSLDNVSYHGVPRTLPLADDVSSSISSDQSVDFNEVSSAPQTMGPPASWPEIFVEGELGTSLGAMSHPGFSYLPEGTFGSGSSLLFNELTLTTSIPQSPTVASNLPMRIRYLLDFFDSGICPVLVAGDDHMNPYRAHLLPLALQSDMLQSAIAALSLNNLRMRGGIEGRRVSLAEDLGLLPDHSFSKMTAQELREMHGGEPSAEEKHYKAKSIALLNKKLADQEAAAEDDSILATLLVLCLFHVCDSGFSRFKTQLAGVQKLLSMRDMTVQSSFVRWISFFFTWFDVMTSTVNDRETEVQGDALDMMNWTANLGASEHLSGCEGRLFKLIARLGRLNLLSQNRPVREDNSTPCPSPRPQKQRDFYSFNFNNIDGNGWTQSADLVLGKNPLNRVAPDNDRRLGFWNEWSEIRNRLQEWESDLSNGPSTPSTLSSLSLSPAELASLHMSESFRYAALLYTERLANPSSPSSFVNFQSTVSRGLYHISQIGITSPYNKFVLWPLFILGSEATQLEHRALVRQRCIEIQRESGFYNNLSGLEVLEKVWQDDDNSLLLGDDERSLPLQSHSWPPTSDGTAGATSQPQQAFRWRKAMDRVDGEYIII</sequence>
<dbReference type="AlphaFoldDB" id="A0A2V1E5S4"/>
<evidence type="ECO:0000313" key="7">
    <source>
        <dbReference type="EMBL" id="PVI05696.1"/>
    </source>
</evidence>
<feature type="domain" description="Zn(2)-C6 fungal-type" evidence="6">
    <location>
        <begin position="15"/>
        <end position="44"/>
    </location>
</feature>
<dbReference type="OrthoDB" id="3431704at2759"/>
<keyword evidence="1" id="KW-0805">Transcription regulation</keyword>
<dbReference type="GO" id="GO:0000981">
    <property type="term" value="F:DNA-binding transcription factor activity, RNA polymerase II-specific"/>
    <property type="evidence" value="ECO:0007669"/>
    <property type="project" value="InterPro"/>
</dbReference>
<evidence type="ECO:0000256" key="3">
    <source>
        <dbReference type="ARBA" id="ARBA00023163"/>
    </source>
</evidence>
<dbReference type="Pfam" id="PF11951">
    <property type="entry name" value="Fungal_trans_2"/>
    <property type="match status" value="1"/>
</dbReference>
<dbReference type="PANTHER" id="PTHR31069">
    <property type="entry name" value="OLEATE-ACTIVATED TRANSCRIPTION FACTOR 1-RELATED"/>
    <property type="match status" value="1"/>
</dbReference>
<feature type="region of interest" description="Disordered" evidence="5">
    <location>
        <begin position="209"/>
        <end position="230"/>
    </location>
</feature>
<keyword evidence="2" id="KW-0238">DNA-binding</keyword>
<dbReference type="Proteomes" id="UP000244855">
    <property type="component" value="Unassembled WGS sequence"/>
</dbReference>
<dbReference type="InterPro" id="IPR036864">
    <property type="entry name" value="Zn2-C6_fun-type_DNA-bd_sf"/>
</dbReference>
<feature type="compositionally biased region" description="Low complexity" evidence="5">
    <location>
        <begin position="126"/>
        <end position="140"/>
    </location>
</feature>
<proteinExistence type="predicted"/>
<gene>
    <name evidence="7" type="ORF">DM02DRAFT_500193</name>
</gene>
<evidence type="ECO:0000256" key="2">
    <source>
        <dbReference type="ARBA" id="ARBA00023125"/>
    </source>
</evidence>
<dbReference type="InterPro" id="IPR050675">
    <property type="entry name" value="OAF3"/>
</dbReference>
<keyword evidence="8" id="KW-1185">Reference proteome</keyword>
<evidence type="ECO:0000313" key="8">
    <source>
        <dbReference type="Proteomes" id="UP000244855"/>
    </source>
</evidence>
<dbReference type="CDD" id="cd00067">
    <property type="entry name" value="GAL4"/>
    <property type="match status" value="1"/>
</dbReference>
<dbReference type="SUPFAM" id="SSF57701">
    <property type="entry name" value="Zn2/Cys6 DNA-binding domain"/>
    <property type="match status" value="1"/>
</dbReference>
<evidence type="ECO:0000256" key="1">
    <source>
        <dbReference type="ARBA" id="ARBA00023015"/>
    </source>
</evidence>
<keyword evidence="4" id="KW-0539">Nucleus</keyword>
<evidence type="ECO:0000256" key="5">
    <source>
        <dbReference type="SAM" id="MobiDB-lite"/>
    </source>
</evidence>
<accession>A0A2V1E5S4</accession>
<feature type="region of interest" description="Disordered" evidence="5">
    <location>
        <begin position="818"/>
        <end position="837"/>
    </location>
</feature>
<feature type="compositionally biased region" description="Low complexity" evidence="5">
    <location>
        <begin position="90"/>
        <end position="103"/>
    </location>
</feature>
<dbReference type="InterPro" id="IPR001138">
    <property type="entry name" value="Zn2Cys6_DnaBD"/>
</dbReference>
<dbReference type="PANTHER" id="PTHR31069:SF28">
    <property type="entry name" value="ZN(II)2CYS6 TRANSCRIPTION FACTOR (EUROFUNG)"/>
    <property type="match status" value="1"/>
</dbReference>
<feature type="non-terminal residue" evidence="7">
    <location>
        <position position="856"/>
    </location>
</feature>
<dbReference type="EMBL" id="KZ805312">
    <property type="protein sequence ID" value="PVI05696.1"/>
    <property type="molecule type" value="Genomic_DNA"/>
</dbReference>
<reference evidence="7 8" key="1">
    <citation type="journal article" date="2018" name="Sci. Rep.">
        <title>Comparative genomics provides insights into the lifestyle and reveals functional heterogeneity of dark septate endophytic fungi.</title>
        <authorList>
            <person name="Knapp D.G."/>
            <person name="Nemeth J.B."/>
            <person name="Barry K."/>
            <person name="Hainaut M."/>
            <person name="Henrissat B."/>
            <person name="Johnson J."/>
            <person name="Kuo A."/>
            <person name="Lim J.H.P."/>
            <person name="Lipzen A."/>
            <person name="Nolan M."/>
            <person name="Ohm R.A."/>
            <person name="Tamas L."/>
            <person name="Grigoriev I.V."/>
            <person name="Spatafora J.W."/>
            <person name="Nagy L.G."/>
            <person name="Kovacs G.M."/>
        </authorList>
    </citation>
    <scope>NUCLEOTIDE SEQUENCE [LARGE SCALE GENOMIC DNA]</scope>
    <source>
        <strain evidence="7 8">DSE2036</strain>
    </source>
</reference>
<dbReference type="GO" id="GO:0003677">
    <property type="term" value="F:DNA binding"/>
    <property type="evidence" value="ECO:0007669"/>
    <property type="project" value="UniProtKB-KW"/>
</dbReference>
<dbReference type="Pfam" id="PF00172">
    <property type="entry name" value="Zn_clus"/>
    <property type="match status" value="1"/>
</dbReference>
<protein>
    <recommendedName>
        <fullName evidence="6">Zn(2)-C6 fungal-type domain-containing protein</fullName>
    </recommendedName>
</protein>
<feature type="non-terminal residue" evidence="7">
    <location>
        <position position="1"/>
    </location>
</feature>
<dbReference type="Gene3D" id="4.10.240.10">
    <property type="entry name" value="Zn(2)-C6 fungal-type DNA-binding domain"/>
    <property type="match status" value="1"/>
</dbReference>